<feature type="domain" description="Cysteine protease StiP N-terminal" evidence="1">
    <location>
        <begin position="21"/>
        <end position="269"/>
    </location>
</feature>
<accession>D8K7I7</accession>
<evidence type="ECO:0000259" key="1">
    <source>
        <dbReference type="Pfam" id="PF11202"/>
    </source>
</evidence>
<dbReference type="PIRSF" id="PIRSF020979">
    <property type="entry name" value="UCP020979"/>
    <property type="match status" value="1"/>
</dbReference>
<dbReference type="AlphaFoldDB" id="D8K7I7"/>
<dbReference type="HOGENOM" id="CLU_032640_1_0_6"/>
<protein>
    <submittedName>
        <fullName evidence="3">Uncharacterized protein</fullName>
    </submittedName>
</protein>
<dbReference type="KEGG" id="nwa:Nwat_2030"/>
<gene>
    <name evidence="3" type="ordered locus">Nwat_2030</name>
</gene>
<dbReference type="STRING" id="105559.Nwat_2030"/>
<proteinExistence type="predicted"/>
<dbReference type="eggNOG" id="COG1358">
    <property type="taxonomic scope" value="Bacteria"/>
</dbReference>
<name>D8K7I7_NITWC</name>
<dbReference type="InterPro" id="IPR028157">
    <property type="entry name" value="PELOTA_dom"/>
</dbReference>
<evidence type="ECO:0000313" key="4">
    <source>
        <dbReference type="Proteomes" id="UP000000393"/>
    </source>
</evidence>
<dbReference type="RefSeq" id="WP_013220955.1">
    <property type="nucleotide sequence ID" value="NC_014315.1"/>
</dbReference>
<dbReference type="InterPro" id="IPR048336">
    <property type="entry name" value="StiP-like"/>
</dbReference>
<dbReference type="Pfam" id="PF15608">
    <property type="entry name" value="PELOTA_1"/>
    <property type="match status" value="1"/>
</dbReference>
<feature type="domain" description="PELOTA RNA-binding" evidence="2">
    <location>
        <begin position="293"/>
        <end position="370"/>
    </location>
</feature>
<organism evidence="3 4">
    <name type="scientific">Nitrosococcus watsoni (strain C-113)</name>
    <dbReference type="NCBI Taxonomy" id="105559"/>
    <lineage>
        <taxon>Bacteria</taxon>
        <taxon>Pseudomonadati</taxon>
        <taxon>Pseudomonadota</taxon>
        <taxon>Gammaproteobacteria</taxon>
        <taxon>Chromatiales</taxon>
        <taxon>Chromatiaceae</taxon>
        <taxon>Nitrosococcus</taxon>
    </lineage>
</organism>
<sequence length="375" mass="42114">MSQAADGPVVGIETGLCPITGSYRQVDCQFLLTPLQAEFFSIQEKERLIQSGEKHYSEMISFESPPSESYLTLFRSLTQRHKGRLAAEVMRLAQGIANTRSAPITLVSLVRAGTPIGALLQRALSRHLQVDSRHYSISIIRDRGIDEQALKFLLREHQRPAAGVVFVDAWTAKGVITKELKRAVAHWNARHQEQLKDTLYVISDIGGVADIAATYEDYVIPSGILNAPVSGLISRSILNYQIQPGQFHGCTFYEHLQQHDVSHWFLDEIEAEMDVNIVAPFPSISRRERYAQTQIYLNRWIDSYGVGDINHIKPGIAEATRVMLRRVPERLLLRDPGAEETAHLLILAEEKGVVVEHQPDMPFNAVAFIKTIKTT</sequence>
<dbReference type="Proteomes" id="UP000000393">
    <property type="component" value="Chromosome"/>
</dbReference>
<evidence type="ECO:0000313" key="3">
    <source>
        <dbReference type="EMBL" id="ADJ28864.1"/>
    </source>
</evidence>
<reference evidence="3 4" key="1">
    <citation type="submission" date="2010-06" db="EMBL/GenBank/DDBJ databases">
        <title>Complete sequence of chromosome of Nitrosococcus watsoni C-113.</title>
        <authorList>
            <consortium name="US DOE Joint Genome Institute"/>
            <person name="Lucas S."/>
            <person name="Copeland A."/>
            <person name="Lapidus A."/>
            <person name="Cheng J.-F."/>
            <person name="Bruce D."/>
            <person name="Goodwin L."/>
            <person name="Pitluck S."/>
            <person name="Malfatti S.A."/>
            <person name="Chain P.S.G."/>
            <person name="Land M."/>
            <person name="Hauser L."/>
            <person name="Kyrpides N."/>
            <person name="Ivanova N."/>
            <person name="Cambell M.A."/>
            <person name="Heidelberg J.F."/>
            <person name="Klotz M.G."/>
            <person name="Woyke T."/>
        </authorList>
    </citation>
    <scope>NUCLEOTIDE SEQUENCE [LARGE SCALE GENOMIC DNA]</scope>
    <source>
        <strain evidence="3 4">C-113</strain>
    </source>
</reference>
<dbReference type="Pfam" id="PF11202">
    <property type="entry name" value="StiP"/>
    <property type="match status" value="1"/>
</dbReference>
<keyword evidence="4" id="KW-1185">Reference proteome</keyword>
<evidence type="ECO:0000259" key="2">
    <source>
        <dbReference type="Pfam" id="PF15608"/>
    </source>
</evidence>
<dbReference type="EMBL" id="CP002086">
    <property type="protein sequence ID" value="ADJ28864.1"/>
    <property type="molecule type" value="Genomic_DNA"/>
</dbReference>
<dbReference type="InterPro" id="IPR011215">
    <property type="entry name" value="StiP_N"/>
</dbReference>